<feature type="domain" description="RING-type" evidence="6">
    <location>
        <begin position="181"/>
        <end position="228"/>
    </location>
</feature>
<evidence type="ECO:0000313" key="7">
    <source>
        <dbReference type="EMBL" id="KAL0639597.1"/>
    </source>
</evidence>
<dbReference type="PROSITE" id="PS00518">
    <property type="entry name" value="ZF_RING_1"/>
    <property type="match status" value="1"/>
</dbReference>
<dbReference type="Proteomes" id="UP001447188">
    <property type="component" value="Unassembled WGS sequence"/>
</dbReference>
<feature type="compositionally biased region" description="Polar residues" evidence="5">
    <location>
        <begin position="79"/>
        <end position="89"/>
    </location>
</feature>
<gene>
    <name evidence="7" type="ORF">Q9L58_001427</name>
</gene>
<dbReference type="PROSITE" id="PS50089">
    <property type="entry name" value="ZF_RING_2"/>
    <property type="match status" value="1"/>
</dbReference>
<keyword evidence="3" id="KW-0862">Zinc</keyword>
<feature type="compositionally biased region" description="Low complexity" evidence="5">
    <location>
        <begin position="13"/>
        <end position="32"/>
    </location>
</feature>
<proteinExistence type="predicted"/>
<evidence type="ECO:0000256" key="2">
    <source>
        <dbReference type="ARBA" id="ARBA00022771"/>
    </source>
</evidence>
<accession>A0ABR3GV48</accession>
<dbReference type="SMART" id="SM00184">
    <property type="entry name" value="RING"/>
    <property type="match status" value="1"/>
</dbReference>
<organism evidence="7 8">
    <name type="scientific">Discina gigas</name>
    <dbReference type="NCBI Taxonomy" id="1032678"/>
    <lineage>
        <taxon>Eukaryota</taxon>
        <taxon>Fungi</taxon>
        <taxon>Dikarya</taxon>
        <taxon>Ascomycota</taxon>
        <taxon>Pezizomycotina</taxon>
        <taxon>Pezizomycetes</taxon>
        <taxon>Pezizales</taxon>
        <taxon>Discinaceae</taxon>
        <taxon>Discina</taxon>
    </lineage>
</organism>
<name>A0ABR3GV48_9PEZI</name>
<evidence type="ECO:0000313" key="8">
    <source>
        <dbReference type="Proteomes" id="UP001447188"/>
    </source>
</evidence>
<protein>
    <recommendedName>
        <fullName evidence="6">RING-type domain-containing protein</fullName>
    </recommendedName>
</protein>
<keyword evidence="2 4" id="KW-0863">Zinc-finger</keyword>
<keyword evidence="8" id="KW-1185">Reference proteome</keyword>
<evidence type="ECO:0000256" key="4">
    <source>
        <dbReference type="PROSITE-ProRule" id="PRU00175"/>
    </source>
</evidence>
<dbReference type="InterPro" id="IPR001841">
    <property type="entry name" value="Znf_RING"/>
</dbReference>
<feature type="compositionally biased region" description="Polar residues" evidence="5">
    <location>
        <begin position="97"/>
        <end position="109"/>
    </location>
</feature>
<keyword evidence="1" id="KW-0479">Metal-binding</keyword>
<dbReference type="Gene3D" id="3.30.40.10">
    <property type="entry name" value="Zinc/RING finger domain, C3HC4 (zinc finger)"/>
    <property type="match status" value="1"/>
</dbReference>
<feature type="region of interest" description="Disordered" evidence="5">
    <location>
        <begin position="1"/>
        <end position="125"/>
    </location>
</feature>
<dbReference type="EMBL" id="JBBBZM010000010">
    <property type="protein sequence ID" value="KAL0639597.1"/>
    <property type="molecule type" value="Genomic_DNA"/>
</dbReference>
<dbReference type="Pfam" id="PF13920">
    <property type="entry name" value="zf-C3HC4_3"/>
    <property type="match status" value="1"/>
</dbReference>
<evidence type="ECO:0000256" key="1">
    <source>
        <dbReference type="ARBA" id="ARBA00022723"/>
    </source>
</evidence>
<reference evidence="7 8" key="1">
    <citation type="submission" date="2024-02" db="EMBL/GenBank/DDBJ databases">
        <title>Discinaceae phylogenomics.</title>
        <authorList>
            <person name="Dirks A.C."/>
            <person name="James T.Y."/>
        </authorList>
    </citation>
    <scope>NUCLEOTIDE SEQUENCE [LARGE SCALE GENOMIC DNA]</scope>
    <source>
        <strain evidence="7 8">ACD0624</strain>
    </source>
</reference>
<dbReference type="PANTHER" id="PTHR47094:SF1">
    <property type="entry name" value="RING-TYPE E3 UBIQUITIN TRANSFERASE"/>
    <property type="match status" value="1"/>
</dbReference>
<dbReference type="PANTHER" id="PTHR47094">
    <property type="entry name" value="ELFLESS, ISOFORM B"/>
    <property type="match status" value="1"/>
</dbReference>
<evidence type="ECO:0000256" key="3">
    <source>
        <dbReference type="ARBA" id="ARBA00022833"/>
    </source>
</evidence>
<evidence type="ECO:0000256" key="5">
    <source>
        <dbReference type="SAM" id="MobiDB-lite"/>
    </source>
</evidence>
<sequence length="254" mass="28352">MSAHQHRPQHPLPTRSTRPSPSMPPTMQTRSSVARSTLSPDIIRTIRSTHTLERTVSPDFSRPLHSRQHSARPRPNRARGTNSNSTRIAAQSLIDLTESSPIRHQSFDSSPPPSGQGDYESHHQAKRRRVFVSSGMIEEVDLTYLADNEEENARRQAREELLKTQQAARKDEKRKVAGFTCVICMEDEPTDLAVTPCGHMFCHLCLHGAIKASASPSNKLHGRCPVCRGKVSLRDVVPMEFKILSKAQGKQKAV</sequence>
<feature type="compositionally biased region" description="Basic residues" evidence="5">
    <location>
        <begin position="64"/>
        <end position="77"/>
    </location>
</feature>
<dbReference type="InterPro" id="IPR049627">
    <property type="entry name" value="SLX8"/>
</dbReference>
<dbReference type="InterPro" id="IPR013083">
    <property type="entry name" value="Znf_RING/FYVE/PHD"/>
</dbReference>
<dbReference type="InterPro" id="IPR017907">
    <property type="entry name" value="Znf_RING_CS"/>
</dbReference>
<comment type="caution">
    <text evidence="7">The sequence shown here is derived from an EMBL/GenBank/DDBJ whole genome shotgun (WGS) entry which is preliminary data.</text>
</comment>
<evidence type="ECO:0000259" key="6">
    <source>
        <dbReference type="PROSITE" id="PS50089"/>
    </source>
</evidence>
<dbReference type="SUPFAM" id="SSF57850">
    <property type="entry name" value="RING/U-box"/>
    <property type="match status" value="1"/>
</dbReference>